<protein>
    <submittedName>
        <fullName evidence="1">Uncharacterized protein</fullName>
    </submittedName>
</protein>
<name>A0A645EUT3_9ZZZZ</name>
<comment type="caution">
    <text evidence="1">The sequence shown here is derived from an EMBL/GenBank/DDBJ whole genome shotgun (WGS) entry which is preliminary data.</text>
</comment>
<accession>A0A645EUT3</accession>
<gene>
    <name evidence="1" type="ORF">SDC9_151499</name>
</gene>
<reference evidence="1" key="1">
    <citation type="submission" date="2019-08" db="EMBL/GenBank/DDBJ databases">
        <authorList>
            <person name="Kucharzyk K."/>
            <person name="Murdoch R.W."/>
            <person name="Higgins S."/>
            <person name="Loffler F."/>
        </authorList>
    </citation>
    <scope>NUCLEOTIDE SEQUENCE</scope>
</reference>
<sequence>MCEIIHRNFIQFQFADFDQRELVVEPHFRHIKRIPAEFLGLLLGHDLDEHGPFREVTVLNRIH</sequence>
<proteinExistence type="predicted"/>
<dbReference type="EMBL" id="VSSQ01050187">
    <property type="protein sequence ID" value="MPN04263.1"/>
    <property type="molecule type" value="Genomic_DNA"/>
</dbReference>
<evidence type="ECO:0000313" key="1">
    <source>
        <dbReference type="EMBL" id="MPN04263.1"/>
    </source>
</evidence>
<dbReference type="AlphaFoldDB" id="A0A645EUT3"/>
<organism evidence="1">
    <name type="scientific">bioreactor metagenome</name>
    <dbReference type="NCBI Taxonomy" id="1076179"/>
    <lineage>
        <taxon>unclassified sequences</taxon>
        <taxon>metagenomes</taxon>
        <taxon>ecological metagenomes</taxon>
    </lineage>
</organism>